<dbReference type="EMBL" id="ML977325">
    <property type="protein sequence ID" value="KAF2114492.1"/>
    <property type="molecule type" value="Genomic_DNA"/>
</dbReference>
<reference evidence="5" key="1">
    <citation type="journal article" date="2020" name="Stud. Mycol.">
        <title>101 Dothideomycetes genomes: a test case for predicting lifestyles and emergence of pathogens.</title>
        <authorList>
            <person name="Haridas S."/>
            <person name="Albert R."/>
            <person name="Binder M."/>
            <person name="Bloem J."/>
            <person name="Labutti K."/>
            <person name="Salamov A."/>
            <person name="Andreopoulos B."/>
            <person name="Baker S."/>
            <person name="Barry K."/>
            <person name="Bills G."/>
            <person name="Bluhm B."/>
            <person name="Cannon C."/>
            <person name="Castanera R."/>
            <person name="Culley D."/>
            <person name="Daum C."/>
            <person name="Ezra D."/>
            <person name="Gonzalez J."/>
            <person name="Henrissat B."/>
            <person name="Kuo A."/>
            <person name="Liang C."/>
            <person name="Lipzen A."/>
            <person name="Lutzoni F."/>
            <person name="Magnuson J."/>
            <person name="Mondo S."/>
            <person name="Nolan M."/>
            <person name="Ohm R."/>
            <person name="Pangilinan J."/>
            <person name="Park H.-J."/>
            <person name="Ramirez L."/>
            <person name="Alfaro M."/>
            <person name="Sun H."/>
            <person name="Tritt A."/>
            <person name="Yoshinaga Y."/>
            <person name="Zwiers L.-H."/>
            <person name="Turgeon B."/>
            <person name="Goodwin S."/>
            <person name="Spatafora J."/>
            <person name="Crous P."/>
            <person name="Grigoriev I."/>
        </authorList>
    </citation>
    <scope>NUCLEOTIDE SEQUENCE</scope>
    <source>
        <strain evidence="5">CBS 627.86</strain>
    </source>
</reference>
<dbReference type="InterPro" id="IPR003653">
    <property type="entry name" value="Peptidase_C48_C"/>
</dbReference>
<feature type="domain" description="Ubiquitin-like protease family profile" evidence="4">
    <location>
        <begin position="31"/>
        <end position="227"/>
    </location>
</feature>
<organism evidence="5 6">
    <name type="scientific">Lophiotrema nucula</name>
    <dbReference type="NCBI Taxonomy" id="690887"/>
    <lineage>
        <taxon>Eukaryota</taxon>
        <taxon>Fungi</taxon>
        <taxon>Dikarya</taxon>
        <taxon>Ascomycota</taxon>
        <taxon>Pezizomycotina</taxon>
        <taxon>Dothideomycetes</taxon>
        <taxon>Pleosporomycetidae</taxon>
        <taxon>Pleosporales</taxon>
        <taxon>Lophiotremataceae</taxon>
        <taxon>Lophiotrema</taxon>
    </lineage>
</organism>
<evidence type="ECO:0000256" key="2">
    <source>
        <dbReference type="ARBA" id="ARBA00022670"/>
    </source>
</evidence>
<dbReference type="GO" id="GO:0006508">
    <property type="term" value="P:proteolysis"/>
    <property type="evidence" value="ECO:0007669"/>
    <property type="project" value="UniProtKB-KW"/>
</dbReference>
<name>A0A6A5Z4Y5_9PLEO</name>
<dbReference type="GO" id="GO:0008234">
    <property type="term" value="F:cysteine-type peptidase activity"/>
    <property type="evidence" value="ECO:0007669"/>
    <property type="project" value="InterPro"/>
</dbReference>
<evidence type="ECO:0000259" key="4">
    <source>
        <dbReference type="PROSITE" id="PS50600"/>
    </source>
</evidence>
<keyword evidence="2" id="KW-0645">Protease</keyword>
<dbReference type="Proteomes" id="UP000799770">
    <property type="component" value="Unassembled WGS sequence"/>
</dbReference>
<dbReference type="InterPro" id="IPR038765">
    <property type="entry name" value="Papain-like_cys_pep_sf"/>
</dbReference>
<keyword evidence="3" id="KW-0378">Hydrolase</keyword>
<dbReference type="Gene3D" id="3.40.395.10">
    <property type="entry name" value="Adenoviral Proteinase, Chain A"/>
    <property type="match status" value="1"/>
</dbReference>
<evidence type="ECO:0000256" key="3">
    <source>
        <dbReference type="ARBA" id="ARBA00022801"/>
    </source>
</evidence>
<dbReference type="SUPFAM" id="SSF54001">
    <property type="entry name" value="Cysteine proteinases"/>
    <property type="match status" value="1"/>
</dbReference>
<dbReference type="PROSITE" id="PS50600">
    <property type="entry name" value="ULP_PROTEASE"/>
    <property type="match status" value="1"/>
</dbReference>
<keyword evidence="6" id="KW-1185">Reference proteome</keyword>
<gene>
    <name evidence="5" type="ORF">BDV96DRAFT_647197</name>
</gene>
<evidence type="ECO:0000313" key="5">
    <source>
        <dbReference type="EMBL" id="KAF2114492.1"/>
    </source>
</evidence>
<dbReference type="GO" id="GO:0019783">
    <property type="term" value="F:ubiquitin-like protein peptidase activity"/>
    <property type="evidence" value="ECO:0007669"/>
    <property type="project" value="UniProtKB-ARBA"/>
</dbReference>
<accession>A0A6A5Z4Y5</accession>
<comment type="similarity">
    <text evidence="1">Belongs to the peptidase C48 family.</text>
</comment>
<dbReference type="AlphaFoldDB" id="A0A6A5Z4Y5"/>
<protein>
    <recommendedName>
        <fullName evidence="4">Ubiquitin-like protease family profile domain-containing protein</fullName>
    </recommendedName>
</protein>
<proteinExistence type="inferred from homology"/>
<sequence length="375" mass="42924">MATQFTTPTEAFTSEEFIPNNEEVFLDLEHSSIHNHVLRTVTTPGNEGWFADETIDVAFELVERNPLCKKQRIALLGTHFAKRCYNANRDGDVTRTSYMEEKKIFKNRSFIIIPINDAYTRQAHTDQAVGAHWTLLLVDLRIRLQARYIDSLMDREPGSKPLNFDVAQRVYHGLQLILQSTGYERPIVPFLLDHVERNSPCQFYNNLCEADAGAACGPFIIRMAKQYATVIVKKNLGNELGPIPWITDEEFHTIKFDSSQIRHEVLQDIVHEKQLRTSRVGKATNYQLYNDWEITAEQQRKEAERAIPATDPQLYNDAEIAAGEQYVEAYNASSTTNDQLYNDQAIAAKEQYEADAEAAKMANEMSLVFPYIQHL</sequence>
<evidence type="ECO:0000313" key="6">
    <source>
        <dbReference type="Proteomes" id="UP000799770"/>
    </source>
</evidence>
<evidence type="ECO:0000256" key="1">
    <source>
        <dbReference type="ARBA" id="ARBA00005234"/>
    </source>
</evidence>